<accession>A0AAP0KYY1</accession>
<evidence type="ECO:0000313" key="2">
    <source>
        <dbReference type="Proteomes" id="UP001420932"/>
    </source>
</evidence>
<dbReference type="EMBL" id="JBBNAF010000003">
    <property type="protein sequence ID" value="KAK9160563.1"/>
    <property type="molecule type" value="Genomic_DNA"/>
</dbReference>
<name>A0AAP0KYY1_9MAGN</name>
<reference evidence="1 2" key="1">
    <citation type="submission" date="2024-01" db="EMBL/GenBank/DDBJ databases">
        <title>Genome assemblies of Stephania.</title>
        <authorList>
            <person name="Yang L."/>
        </authorList>
    </citation>
    <scope>NUCLEOTIDE SEQUENCE [LARGE SCALE GENOMIC DNA]</scope>
    <source>
        <strain evidence="1">YNDBR</strain>
        <tissue evidence="1">Leaf</tissue>
    </source>
</reference>
<comment type="caution">
    <text evidence="1">The sequence shown here is derived from an EMBL/GenBank/DDBJ whole genome shotgun (WGS) entry which is preliminary data.</text>
</comment>
<evidence type="ECO:0000313" key="1">
    <source>
        <dbReference type="EMBL" id="KAK9160563.1"/>
    </source>
</evidence>
<organism evidence="1 2">
    <name type="scientific">Stephania yunnanensis</name>
    <dbReference type="NCBI Taxonomy" id="152371"/>
    <lineage>
        <taxon>Eukaryota</taxon>
        <taxon>Viridiplantae</taxon>
        <taxon>Streptophyta</taxon>
        <taxon>Embryophyta</taxon>
        <taxon>Tracheophyta</taxon>
        <taxon>Spermatophyta</taxon>
        <taxon>Magnoliopsida</taxon>
        <taxon>Ranunculales</taxon>
        <taxon>Menispermaceae</taxon>
        <taxon>Menispermoideae</taxon>
        <taxon>Cissampelideae</taxon>
        <taxon>Stephania</taxon>
    </lineage>
</organism>
<dbReference type="Proteomes" id="UP001420932">
    <property type="component" value="Unassembled WGS sequence"/>
</dbReference>
<proteinExistence type="predicted"/>
<dbReference type="AlphaFoldDB" id="A0AAP0KYY1"/>
<gene>
    <name evidence="1" type="ORF">Syun_006904</name>
</gene>
<keyword evidence="2" id="KW-1185">Reference proteome</keyword>
<protein>
    <submittedName>
        <fullName evidence="1">Uncharacterized protein</fullName>
    </submittedName>
</protein>
<sequence length="101" mass="10805">MSRSSSVDVVNVGNARNISSSDIGASRFVVKVVFGFGNAMARNSSKEKLGFHSFCEYKHGIKALMASAMHRSGPGDDRSIYGMMDNAMHRSGTGSIRSNDG</sequence>